<dbReference type="PANTHER" id="PTHR19136">
    <property type="entry name" value="MOLYBDENUM COFACTOR GUANYLYLTRANSFERASE"/>
    <property type="match status" value="1"/>
</dbReference>
<dbReference type="AlphaFoldDB" id="A0A8J7QEW8"/>
<name>A0A8J7QEW8_9BACT</name>
<protein>
    <submittedName>
        <fullName evidence="3">NTP transferase domain-containing protein</fullName>
    </submittedName>
</protein>
<organism evidence="3 4">
    <name type="scientific">Acanthopleuribacter pedis</name>
    <dbReference type="NCBI Taxonomy" id="442870"/>
    <lineage>
        <taxon>Bacteria</taxon>
        <taxon>Pseudomonadati</taxon>
        <taxon>Acidobacteriota</taxon>
        <taxon>Holophagae</taxon>
        <taxon>Acanthopleuribacterales</taxon>
        <taxon>Acanthopleuribacteraceae</taxon>
        <taxon>Acanthopleuribacter</taxon>
    </lineage>
</organism>
<accession>A0A8J7QEW8</accession>
<evidence type="ECO:0000259" key="2">
    <source>
        <dbReference type="Pfam" id="PF12804"/>
    </source>
</evidence>
<dbReference type="Pfam" id="PF12804">
    <property type="entry name" value="NTP_transf_3"/>
    <property type="match status" value="1"/>
</dbReference>
<gene>
    <name evidence="3" type="ORF">J3U88_01475</name>
</gene>
<evidence type="ECO:0000256" key="1">
    <source>
        <dbReference type="ARBA" id="ARBA00022679"/>
    </source>
</evidence>
<dbReference type="GO" id="GO:0016779">
    <property type="term" value="F:nucleotidyltransferase activity"/>
    <property type="evidence" value="ECO:0007669"/>
    <property type="project" value="TreeGrafter"/>
</dbReference>
<dbReference type="EMBL" id="JAFREP010000001">
    <property type="protein sequence ID" value="MBO1317110.1"/>
    <property type="molecule type" value="Genomic_DNA"/>
</dbReference>
<keyword evidence="1 3" id="KW-0808">Transferase</keyword>
<comment type="caution">
    <text evidence="3">The sequence shown here is derived from an EMBL/GenBank/DDBJ whole genome shotgun (WGS) entry which is preliminary data.</text>
</comment>
<dbReference type="InterPro" id="IPR029044">
    <property type="entry name" value="Nucleotide-diphossugar_trans"/>
</dbReference>
<feature type="domain" description="MobA-like NTP transferase" evidence="2">
    <location>
        <begin position="12"/>
        <end position="171"/>
    </location>
</feature>
<dbReference type="RefSeq" id="WP_207856344.1">
    <property type="nucleotide sequence ID" value="NZ_JAFREP010000001.1"/>
</dbReference>
<reference evidence="3" key="1">
    <citation type="submission" date="2021-03" db="EMBL/GenBank/DDBJ databases">
        <authorList>
            <person name="Wang G."/>
        </authorList>
    </citation>
    <scope>NUCLEOTIDE SEQUENCE</scope>
    <source>
        <strain evidence="3">KCTC 12899</strain>
    </source>
</reference>
<dbReference type="Gene3D" id="3.90.550.10">
    <property type="entry name" value="Spore Coat Polysaccharide Biosynthesis Protein SpsA, Chain A"/>
    <property type="match status" value="1"/>
</dbReference>
<evidence type="ECO:0000313" key="3">
    <source>
        <dbReference type="EMBL" id="MBO1317110.1"/>
    </source>
</evidence>
<dbReference type="SUPFAM" id="SSF53448">
    <property type="entry name" value="Nucleotide-diphospho-sugar transferases"/>
    <property type="match status" value="1"/>
</dbReference>
<sequence length="206" mass="22159">MVPVPAARVEQAVILIGGGSTRMGRDKASIPREGLPQALYLAHLLRPFSARAPLWLGRPSPELAQHQARLAPDIRWLADPTPERQGPAAGLAALYAGSDAADFLVLAVDLFWLTEPAIAWLLALRSGRRAVRPLLPGRPFGEPLCAWYRRDALTAMVARFDAGERAVSRALDPATGCDVPVPAALVPCFRNGNEPEALRDGGFSLM</sequence>
<dbReference type="Proteomes" id="UP000664417">
    <property type="component" value="Unassembled WGS sequence"/>
</dbReference>
<evidence type="ECO:0000313" key="4">
    <source>
        <dbReference type="Proteomes" id="UP000664417"/>
    </source>
</evidence>
<dbReference type="InterPro" id="IPR025877">
    <property type="entry name" value="MobA-like_NTP_Trfase"/>
</dbReference>
<dbReference type="PANTHER" id="PTHR19136:SF81">
    <property type="entry name" value="MOLYBDENUM COFACTOR GUANYLYLTRANSFERASE"/>
    <property type="match status" value="1"/>
</dbReference>
<keyword evidence="4" id="KW-1185">Reference proteome</keyword>
<proteinExistence type="predicted"/>